<keyword evidence="2" id="KW-0732">Signal</keyword>
<accession>A0ABN8HY08</accession>
<dbReference type="InterPro" id="IPR045860">
    <property type="entry name" value="Snake_toxin-like_sf"/>
</dbReference>
<feature type="region of interest" description="Disordered" evidence="1">
    <location>
        <begin position="26"/>
        <end position="52"/>
    </location>
</feature>
<organism evidence="3 4">
    <name type="scientific">Iphiclides podalirius</name>
    <name type="common">scarce swallowtail</name>
    <dbReference type="NCBI Taxonomy" id="110791"/>
    <lineage>
        <taxon>Eukaryota</taxon>
        <taxon>Metazoa</taxon>
        <taxon>Ecdysozoa</taxon>
        <taxon>Arthropoda</taxon>
        <taxon>Hexapoda</taxon>
        <taxon>Insecta</taxon>
        <taxon>Pterygota</taxon>
        <taxon>Neoptera</taxon>
        <taxon>Endopterygota</taxon>
        <taxon>Lepidoptera</taxon>
        <taxon>Glossata</taxon>
        <taxon>Ditrysia</taxon>
        <taxon>Papilionoidea</taxon>
        <taxon>Papilionidae</taxon>
        <taxon>Papilioninae</taxon>
        <taxon>Iphiclides</taxon>
    </lineage>
</organism>
<feature type="chain" id="PRO_5046333899" evidence="2">
    <location>
        <begin position="25"/>
        <end position="199"/>
    </location>
</feature>
<evidence type="ECO:0000313" key="3">
    <source>
        <dbReference type="EMBL" id="CAH2043492.1"/>
    </source>
</evidence>
<dbReference type="EMBL" id="OW152827">
    <property type="protein sequence ID" value="CAH2043492.1"/>
    <property type="molecule type" value="Genomic_DNA"/>
</dbReference>
<dbReference type="Proteomes" id="UP000837857">
    <property type="component" value="Chromosome 15"/>
</dbReference>
<dbReference type="SUPFAM" id="SSF57302">
    <property type="entry name" value="Snake toxin-like"/>
    <property type="match status" value="1"/>
</dbReference>
<protein>
    <submittedName>
        <fullName evidence="3">Uncharacterized protein</fullName>
    </submittedName>
</protein>
<evidence type="ECO:0000256" key="2">
    <source>
        <dbReference type="SAM" id="SignalP"/>
    </source>
</evidence>
<keyword evidence="4" id="KW-1185">Reference proteome</keyword>
<name>A0ABN8HY08_9NEOP</name>
<feature type="signal peptide" evidence="2">
    <location>
        <begin position="1"/>
        <end position="24"/>
    </location>
</feature>
<evidence type="ECO:0000256" key="1">
    <source>
        <dbReference type="SAM" id="MobiDB-lite"/>
    </source>
</evidence>
<feature type="non-terminal residue" evidence="3">
    <location>
        <position position="199"/>
    </location>
</feature>
<proteinExistence type="predicted"/>
<gene>
    <name evidence="3" type="ORF">IPOD504_LOCUS4318</name>
</gene>
<evidence type="ECO:0000313" key="4">
    <source>
        <dbReference type="Proteomes" id="UP000837857"/>
    </source>
</evidence>
<reference evidence="3" key="1">
    <citation type="submission" date="2022-03" db="EMBL/GenBank/DDBJ databases">
        <authorList>
            <person name="Martin H S."/>
        </authorList>
    </citation>
    <scope>NUCLEOTIDE SEQUENCE</scope>
</reference>
<sequence length="199" mass="22206">MNRLVLVVFTVSTVSVAFLNLAESSGDPAQHKVDIPDDLEEDNEPAERSGALAQRPVLNNANRPLQLPISSSPRPGLITIDVVECHVCTDCPKVYENTTTKFCPHTLDVTRQNKCVTYAEQYKHMKRSWYIRGCASERGSCDDVRKAHSSHADIVNLLFCRECEGDKCNANGSYRSFADMTLALFTLIIYPFVGKYTLS</sequence>